<dbReference type="GO" id="GO:0019305">
    <property type="term" value="P:dTDP-rhamnose biosynthetic process"/>
    <property type="evidence" value="ECO:0007669"/>
    <property type="project" value="UniProtKB-UniPathway"/>
</dbReference>
<comment type="caution">
    <text evidence="8">The sequence shown here is derived from an EMBL/GenBank/DDBJ whole genome shotgun (WGS) entry which is preliminary data.</text>
</comment>
<dbReference type="EC" id="1.1.1.133" evidence="3 6"/>
<evidence type="ECO:0000256" key="6">
    <source>
        <dbReference type="RuleBase" id="RU364082"/>
    </source>
</evidence>
<name>A0A533QET2_9BACT</name>
<evidence type="ECO:0000256" key="4">
    <source>
        <dbReference type="ARBA" id="ARBA00017099"/>
    </source>
</evidence>
<dbReference type="Proteomes" id="UP000319783">
    <property type="component" value="Unassembled WGS sequence"/>
</dbReference>
<dbReference type="NCBIfam" id="TIGR01214">
    <property type="entry name" value="rmlD"/>
    <property type="match status" value="1"/>
</dbReference>
<dbReference type="GO" id="GO:0005829">
    <property type="term" value="C:cytosol"/>
    <property type="evidence" value="ECO:0007669"/>
    <property type="project" value="TreeGrafter"/>
</dbReference>
<dbReference type="Pfam" id="PF04321">
    <property type="entry name" value="RmlD_sub_bind"/>
    <property type="match status" value="1"/>
</dbReference>
<proteinExistence type="inferred from homology"/>
<comment type="similarity">
    <text evidence="2 6">Belongs to the dTDP-4-dehydrorhamnose reductase family.</text>
</comment>
<comment type="pathway">
    <text evidence="1 6">Carbohydrate biosynthesis; dTDP-L-rhamnose biosynthesis.</text>
</comment>
<dbReference type="AlphaFoldDB" id="A0A533QET2"/>
<evidence type="ECO:0000256" key="1">
    <source>
        <dbReference type="ARBA" id="ARBA00004781"/>
    </source>
</evidence>
<dbReference type="CDD" id="cd05254">
    <property type="entry name" value="dTDP_HR_like_SDR_e"/>
    <property type="match status" value="1"/>
</dbReference>
<comment type="catalytic activity">
    <reaction evidence="5">
        <text>dTDP-beta-L-rhamnose + NADP(+) = dTDP-4-dehydro-beta-L-rhamnose + NADPH + H(+)</text>
        <dbReference type="Rhea" id="RHEA:21796"/>
        <dbReference type="ChEBI" id="CHEBI:15378"/>
        <dbReference type="ChEBI" id="CHEBI:57510"/>
        <dbReference type="ChEBI" id="CHEBI:57783"/>
        <dbReference type="ChEBI" id="CHEBI:58349"/>
        <dbReference type="ChEBI" id="CHEBI:62830"/>
        <dbReference type="EC" id="1.1.1.133"/>
    </reaction>
</comment>
<comment type="function">
    <text evidence="6">Catalyzes the reduction of dTDP-6-deoxy-L-lyxo-4-hexulose to yield dTDP-L-rhamnose.</text>
</comment>
<evidence type="ECO:0000259" key="7">
    <source>
        <dbReference type="Pfam" id="PF04321"/>
    </source>
</evidence>
<dbReference type="SUPFAM" id="SSF51735">
    <property type="entry name" value="NAD(P)-binding Rossmann-fold domains"/>
    <property type="match status" value="1"/>
</dbReference>
<accession>A0A533QET2</accession>
<dbReference type="EMBL" id="SULG01000007">
    <property type="protein sequence ID" value="TLD43109.1"/>
    <property type="molecule type" value="Genomic_DNA"/>
</dbReference>
<keyword evidence="6" id="KW-0560">Oxidoreductase</keyword>
<evidence type="ECO:0000256" key="3">
    <source>
        <dbReference type="ARBA" id="ARBA00012929"/>
    </source>
</evidence>
<keyword evidence="6" id="KW-0521">NADP</keyword>
<dbReference type="InterPro" id="IPR029903">
    <property type="entry name" value="RmlD-like-bd"/>
</dbReference>
<evidence type="ECO:0000313" key="9">
    <source>
        <dbReference type="Proteomes" id="UP000319783"/>
    </source>
</evidence>
<feature type="domain" description="RmlD-like substrate binding" evidence="7">
    <location>
        <begin position="1"/>
        <end position="283"/>
    </location>
</feature>
<evidence type="ECO:0000313" key="8">
    <source>
        <dbReference type="EMBL" id="TLD43109.1"/>
    </source>
</evidence>
<evidence type="ECO:0000256" key="2">
    <source>
        <dbReference type="ARBA" id="ARBA00010944"/>
    </source>
</evidence>
<dbReference type="PANTHER" id="PTHR10491:SF4">
    <property type="entry name" value="METHIONINE ADENOSYLTRANSFERASE 2 SUBUNIT BETA"/>
    <property type="match status" value="1"/>
</dbReference>
<organism evidence="8 9">
    <name type="scientific">Candidatus Jettenia ecosi</name>
    <dbReference type="NCBI Taxonomy" id="2494326"/>
    <lineage>
        <taxon>Bacteria</taxon>
        <taxon>Pseudomonadati</taxon>
        <taxon>Planctomycetota</taxon>
        <taxon>Candidatus Brocadiia</taxon>
        <taxon>Candidatus Brocadiales</taxon>
        <taxon>Candidatus Brocadiaceae</taxon>
        <taxon>Candidatus Jettenia</taxon>
    </lineage>
</organism>
<evidence type="ECO:0000256" key="5">
    <source>
        <dbReference type="ARBA" id="ARBA00048200"/>
    </source>
</evidence>
<dbReference type="UniPathway" id="UPA00124"/>
<dbReference type="PANTHER" id="PTHR10491">
    <property type="entry name" value="DTDP-4-DEHYDRORHAMNOSE REDUCTASE"/>
    <property type="match status" value="1"/>
</dbReference>
<dbReference type="GO" id="GO:0008831">
    <property type="term" value="F:dTDP-4-dehydrorhamnose reductase activity"/>
    <property type="evidence" value="ECO:0007669"/>
    <property type="project" value="UniProtKB-EC"/>
</dbReference>
<gene>
    <name evidence="8" type="ORF">JETT_0544</name>
</gene>
<dbReference type="Gene3D" id="3.90.25.10">
    <property type="entry name" value="UDP-galactose 4-epimerase, domain 1"/>
    <property type="match status" value="1"/>
</dbReference>
<reference evidence="8 9" key="1">
    <citation type="submission" date="2019-04" db="EMBL/GenBank/DDBJ databases">
        <title>Genome of a novel bacterium Candidatus Jettenia ecosi reconstructed from metagenome of an anammox bioreactor.</title>
        <authorList>
            <person name="Mardanov A.V."/>
            <person name="Beletsky A.V."/>
            <person name="Ravin N.V."/>
            <person name="Botchkova E.A."/>
            <person name="Litti Y.V."/>
            <person name="Nozhevnikova A.N."/>
        </authorList>
    </citation>
    <scope>NUCLEOTIDE SEQUENCE [LARGE SCALE GENOMIC DNA]</scope>
    <source>
        <strain evidence="8">J2</strain>
    </source>
</reference>
<sequence length="285" mass="31772">MKILVIGSDGMLGRYLVNYLSNLTHSKNISEVIGVNHKQVDITHDSDTSRLIAHIKPNTIINCAAFTNVDACEIQIPVAFAVNATGAKNIALAAKHVEAKVIQVSTDYVFDGAKNEPYIETDQTNPISVYGKSKLAGELTIQEILDNYIIIRTAWLFGPWRRNFVTTMLDLGKKNRFVSVVTDQYGSPTYTANLSHAIGTIISLDLRGLYHITNSGTCSRYEWTKKIFELTDSSVSVLPVKTADYKRAAMVPQNSSLNCTKYTRDSGQTMKPWQEALKEYLDNNR</sequence>
<protein>
    <recommendedName>
        <fullName evidence="4 6">dTDP-4-dehydrorhamnose reductase</fullName>
        <ecNumber evidence="3 6">1.1.1.133</ecNumber>
    </recommendedName>
</protein>
<dbReference type="InterPro" id="IPR005913">
    <property type="entry name" value="dTDP_dehydrorham_reduct"/>
</dbReference>
<dbReference type="InterPro" id="IPR036291">
    <property type="entry name" value="NAD(P)-bd_dom_sf"/>
</dbReference>
<dbReference type="Gene3D" id="3.40.50.720">
    <property type="entry name" value="NAD(P)-binding Rossmann-like Domain"/>
    <property type="match status" value="1"/>
</dbReference>